<organism evidence="7 8">
    <name type="scientific">Candidatus Kapaibacterium thiocyanatum</name>
    <dbReference type="NCBI Taxonomy" id="1895771"/>
    <lineage>
        <taxon>Bacteria</taxon>
        <taxon>Pseudomonadati</taxon>
        <taxon>Candidatus Kapaibacteriota</taxon>
        <taxon>Candidatus Kapaibacteriia</taxon>
        <taxon>Candidatus Kapaibacteriales</taxon>
        <taxon>Candidatus Kapaibacteriaceae</taxon>
        <taxon>Candidatus Kapaibacterium</taxon>
    </lineage>
</organism>
<dbReference type="Gene3D" id="3.40.50.300">
    <property type="entry name" value="P-loop containing nucleotide triphosphate hydrolases"/>
    <property type="match status" value="1"/>
</dbReference>
<evidence type="ECO:0000313" key="7">
    <source>
        <dbReference type="EMBL" id="OJX56930.1"/>
    </source>
</evidence>
<evidence type="ECO:0000256" key="2">
    <source>
        <dbReference type="ARBA" id="ARBA00022448"/>
    </source>
</evidence>
<protein>
    <recommendedName>
        <fullName evidence="6">ABC transporter domain-containing protein</fullName>
    </recommendedName>
</protein>
<dbReference type="PROSITE" id="PS50893">
    <property type="entry name" value="ABC_TRANSPORTER_2"/>
    <property type="match status" value="1"/>
</dbReference>
<dbReference type="PANTHER" id="PTHR42711:SF5">
    <property type="entry name" value="ABC TRANSPORTER ATP-BINDING PROTEIN NATA"/>
    <property type="match status" value="1"/>
</dbReference>
<dbReference type="AlphaFoldDB" id="A0A1M3KX19"/>
<dbReference type="Proteomes" id="UP000184233">
    <property type="component" value="Unassembled WGS sequence"/>
</dbReference>
<dbReference type="InterPro" id="IPR050763">
    <property type="entry name" value="ABC_transporter_ATP-binding"/>
</dbReference>
<comment type="similarity">
    <text evidence="1">Belongs to the ABC transporter superfamily.</text>
</comment>
<evidence type="ECO:0000256" key="4">
    <source>
        <dbReference type="ARBA" id="ARBA00022741"/>
    </source>
</evidence>
<dbReference type="GO" id="GO:0005524">
    <property type="term" value="F:ATP binding"/>
    <property type="evidence" value="ECO:0007669"/>
    <property type="project" value="UniProtKB-KW"/>
</dbReference>
<gene>
    <name evidence="7" type="ORF">BGO89_10430</name>
</gene>
<keyword evidence="3" id="KW-0536">Nodulation</keyword>
<dbReference type="STRING" id="1895771.BGO89_10430"/>
<evidence type="ECO:0000256" key="1">
    <source>
        <dbReference type="ARBA" id="ARBA00005417"/>
    </source>
</evidence>
<dbReference type="SUPFAM" id="SSF52540">
    <property type="entry name" value="P-loop containing nucleoside triphosphate hydrolases"/>
    <property type="match status" value="1"/>
</dbReference>
<name>A0A1M3KX19_9BACT</name>
<dbReference type="GO" id="GO:0016887">
    <property type="term" value="F:ATP hydrolysis activity"/>
    <property type="evidence" value="ECO:0007669"/>
    <property type="project" value="InterPro"/>
</dbReference>
<dbReference type="Pfam" id="PF13732">
    <property type="entry name" value="DrrA1-3_C"/>
    <property type="match status" value="1"/>
</dbReference>
<dbReference type="InterPro" id="IPR027417">
    <property type="entry name" value="P-loop_NTPase"/>
</dbReference>
<dbReference type="CDD" id="cd03269">
    <property type="entry name" value="ABC_putative_ATPase"/>
    <property type="match status" value="1"/>
</dbReference>
<dbReference type="InterPro" id="IPR025302">
    <property type="entry name" value="DrrA1/2-like_C"/>
</dbReference>
<feature type="domain" description="ABC transporter" evidence="6">
    <location>
        <begin position="4"/>
        <end position="231"/>
    </location>
</feature>
<dbReference type="InterPro" id="IPR003439">
    <property type="entry name" value="ABC_transporter-like_ATP-bd"/>
</dbReference>
<proteinExistence type="inferred from homology"/>
<evidence type="ECO:0000256" key="5">
    <source>
        <dbReference type="ARBA" id="ARBA00022840"/>
    </source>
</evidence>
<evidence type="ECO:0000256" key="3">
    <source>
        <dbReference type="ARBA" id="ARBA00022458"/>
    </source>
</evidence>
<comment type="caution">
    <text evidence="7">The sequence shown here is derived from an EMBL/GenBank/DDBJ whole genome shotgun (WGS) entry which is preliminary data.</text>
</comment>
<reference evidence="7 8" key="1">
    <citation type="submission" date="2016-09" db="EMBL/GenBank/DDBJ databases">
        <title>Genome-resolved meta-omics ties microbial dynamics to process performance in biotechnology for thiocyanate degradation.</title>
        <authorList>
            <person name="Kantor R.S."/>
            <person name="Huddy R.J."/>
            <person name="Iyer R."/>
            <person name="Thomas B.C."/>
            <person name="Brown C.T."/>
            <person name="Anantharaman K."/>
            <person name="Tringe S."/>
            <person name="Hettich R.L."/>
            <person name="Harrison S.T."/>
            <person name="Banfield J.F."/>
        </authorList>
    </citation>
    <scope>NUCLEOTIDE SEQUENCE [LARGE SCALE GENOMIC DNA]</scope>
    <source>
        <strain evidence="7">59-99</strain>
    </source>
</reference>
<dbReference type="InterPro" id="IPR017871">
    <property type="entry name" value="ABC_transporter-like_CS"/>
</dbReference>
<dbReference type="SMART" id="SM00382">
    <property type="entry name" value="AAA"/>
    <property type="match status" value="1"/>
</dbReference>
<keyword evidence="2" id="KW-0813">Transport</keyword>
<dbReference type="PROSITE" id="PS00211">
    <property type="entry name" value="ABC_TRANSPORTER_1"/>
    <property type="match status" value="1"/>
</dbReference>
<evidence type="ECO:0000313" key="8">
    <source>
        <dbReference type="Proteomes" id="UP000184233"/>
    </source>
</evidence>
<dbReference type="EMBL" id="MKVH01000024">
    <property type="protein sequence ID" value="OJX56930.1"/>
    <property type="molecule type" value="Genomic_DNA"/>
</dbReference>
<dbReference type="PANTHER" id="PTHR42711">
    <property type="entry name" value="ABC TRANSPORTER ATP-BINDING PROTEIN"/>
    <property type="match status" value="1"/>
</dbReference>
<sequence>MPFLSVSNVTKRFGTHLANDDVSFSVEPGRIFGLLGPNGAGKTTLIRMITNIIMPDEGQLLLNGNPVSAVQQNFIGYLPEERGLYKKLKVGDQLVYFGRLKGLTAADALQRALWWLNRMDANGWETKKVQELSKGMQQKVQFISTILHEPSLLILDEPFSGLDPLNADVLIGVIKELQQRGTTILLSTHQMDQVEKLCDDIVLINKGRIMLEGSVREVKARQRQNRIHFNFDGNGEALSTIAGTSVISSSMGRAELRFDETTTSDAVLRKAVDLVHVTRFEVAEPSLHDIFIETVKQA</sequence>
<keyword evidence="5" id="KW-0067">ATP-binding</keyword>
<accession>A0A1M3KX19</accession>
<dbReference type="Pfam" id="PF00005">
    <property type="entry name" value="ABC_tran"/>
    <property type="match status" value="1"/>
</dbReference>
<dbReference type="InterPro" id="IPR003593">
    <property type="entry name" value="AAA+_ATPase"/>
</dbReference>
<keyword evidence="4" id="KW-0547">Nucleotide-binding</keyword>
<evidence type="ECO:0000259" key="6">
    <source>
        <dbReference type="PROSITE" id="PS50893"/>
    </source>
</evidence>